<dbReference type="InterPro" id="IPR036047">
    <property type="entry name" value="F-box-like_dom_sf"/>
</dbReference>
<evidence type="ECO:0000259" key="2">
    <source>
        <dbReference type="PROSITE" id="PS50181"/>
    </source>
</evidence>
<dbReference type="InterPro" id="IPR006553">
    <property type="entry name" value="Leu-rich_rpt_Cys-con_subtyp"/>
</dbReference>
<dbReference type="GO" id="GO:0031146">
    <property type="term" value="P:SCF-dependent proteasomal ubiquitin-dependent protein catabolic process"/>
    <property type="evidence" value="ECO:0007669"/>
    <property type="project" value="TreeGrafter"/>
</dbReference>
<dbReference type="InterPro" id="IPR001810">
    <property type="entry name" value="F-box_dom"/>
</dbReference>
<organism evidence="3 4">
    <name type="scientific">Trichonephila clavata</name>
    <name type="common">Joro spider</name>
    <name type="synonym">Nephila clavata</name>
    <dbReference type="NCBI Taxonomy" id="2740835"/>
    <lineage>
        <taxon>Eukaryota</taxon>
        <taxon>Metazoa</taxon>
        <taxon>Ecdysozoa</taxon>
        <taxon>Arthropoda</taxon>
        <taxon>Chelicerata</taxon>
        <taxon>Arachnida</taxon>
        <taxon>Araneae</taxon>
        <taxon>Araneomorphae</taxon>
        <taxon>Entelegynae</taxon>
        <taxon>Araneoidea</taxon>
        <taxon>Nephilidae</taxon>
        <taxon>Trichonephila</taxon>
    </lineage>
</organism>
<dbReference type="SMART" id="SM00367">
    <property type="entry name" value="LRR_CC"/>
    <property type="match status" value="5"/>
</dbReference>
<dbReference type="SMART" id="SM00256">
    <property type="entry name" value="FBOX"/>
    <property type="match status" value="1"/>
</dbReference>
<keyword evidence="1" id="KW-0833">Ubl conjugation pathway</keyword>
<gene>
    <name evidence="3" type="primary">AVEN_88523_1</name>
    <name evidence="3" type="ORF">TNCT_352741</name>
</gene>
<name>A0A8X6HKQ1_TRICU</name>
<dbReference type="AlphaFoldDB" id="A0A8X6HKQ1"/>
<dbReference type="PROSITE" id="PS50181">
    <property type="entry name" value="FBOX"/>
    <property type="match status" value="1"/>
</dbReference>
<proteinExistence type="predicted"/>
<dbReference type="PANTHER" id="PTHR13318">
    <property type="entry name" value="PARTNER OF PAIRED, ISOFORM B-RELATED"/>
    <property type="match status" value="1"/>
</dbReference>
<dbReference type="Gene3D" id="3.80.10.10">
    <property type="entry name" value="Ribonuclease Inhibitor"/>
    <property type="match status" value="3"/>
</dbReference>
<sequence length="515" mass="59115">MTVDISSLPEEVLINIFKFLNVRNRLTASLVCKKWLRAINCHKNLYDIKIYFSHNFLKYVQTSSHMTRQFLHFSFDNVMINDSVVEFLKQYSKQFVTLKFNDCKVVNDEKESKFQEKVLNCENLQFLNIHNSDVIPLFGSLPNVIALILHVSTGLTDYVMFELNKTLFKLEIFSLSGSVIYNERDYQRFYMNGETIENNPSKSVLSFVSIKKFIEKHCSTIRVVNLAMLQLSPDAVVTISEIKDLKLESVLFPSDLESSFMKKFCENQFSLTSLDLSISRHVTDDTVSALCKCLPNLERFFIRNNHAINISIIEIFQLEHLEALDLNSSDTISESSYRQAMLKLKAFKLKHLNLAFARIADDCLCELLKHNLNIRHLNISHTRVSNKTLNMISKNLILIENLDLSSCLRISDSGLTGEFENYSDSLTPTPLSNLKKLRKLDISDTNLITNDGCIKAMQFPKLLALVLHECDGLILKDDFVIDLEKQNPCLQHVFISSHSKKYVMLGEISSKLNSM</sequence>
<feature type="domain" description="F-box" evidence="2">
    <location>
        <begin position="2"/>
        <end position="48"/>
    </location>
</feature>
<dbReference type="InterPro" id="IPR032675">
    <property type="entry name" value="LRR_dom_sf"/>
</dbReference>
<dbReference type="PANTHER" id="PTHR13318:SF247">
    <property type="entry name" value="GH16156P"/>
    <property type="match status" value="1"/>
</dbReference>
<evidence type="ECO:0000313" key="3">
    <source>
        <dbReference type="EMBL" id="GFR25454.1"/>
    </source>
</evidence>
<evidence type="ECO:0000313" key="4">
    <source>
        <dbReference type="Proteomes" id="UP000887116"/>
    </source>
</evidence>
<dbReference type="SUPFAM" id="SSF52047">
    <property type="entry name" value="RNI-like"/>
    <property type="match status" value="2"/>
</dbReference>
<reference evidence="3" key="1">
    <citation type="submission" date="2020-07" db="EMBL/GenBank/DDBJ databases">
        <title>Multicomponent nature underlies the extraordinary mechanical properties of spider dragline silk.</title>
        <authorList>
            <person name="Kono N."/>
            <person name="Nakamura H."/>
            <person name="Mori M."/>
            <person name="Yoshida Y."/>
            <person name="Ohtoshi R."/>
            <person name="Malay A.D."/>
            <person name="Moran D.A.P."/>
            <person name="Tomita M."/>
            <person name="Numata K."/>
            <person name="Arakawa K."/>
        </authorList>
    </citation>
    <scope>NUCLEOTIDE SEQUENCE</scope>
</reference>
<comment type="caution">
    <text evidence="3">The sequence shown here is derived from an EMBL/GenBank/DDBJ whole genome shotgun (WGS) entry which is preliminary data.</text>
</comment>
<dbReference type="OrthoDB" id="6483158at2759"/>
<dbReference type="GO" id="GO:0019005">
    <property type="term" value="C:SCF ubiquitin ligase complex"/>
    <property type="evidence" value="ECO:0007669"/>
    <property type="project" value="TreeGrafter"/>
</dbReference>
<dbReference type="Proteomes" id="UP000887116">
    <property type="component" value="Unassembled WGS sequence"/>
</dbReference>
<protein>
    <submittedName>
        <fullName evidence="3">F-box domain-containing protein</fullName>
    </submittedName>
</protein>
<keyword evidence="4" id="KW-1185">Reference proteome</keyword>
<dbReference type="SUPFAM" id="SSF81383">
    <property type="entry name" value="F-box domain"/>
    <property type="match status" value="1"/>
</dbReference>
<accession>A0A8X6HKQ1</accession>
<dbReference type="EMBL" id="BMAO01008669">
    <property type="protein sequence ID" value="GFR25454.1"/>
    <property type="molecule type" value="Genomic_DNA"/>
</dbReference>
<evidence type="ECO:0000256" key="1">
    <source>
        <dbReference type="ARBA" id="ARBA00022786"/>
    </source>
</evidence>
<dbReference type="Pfam" id="PF12937">
    <property type="entry name" value="F-box-like"/>
    <property type="match status" value="1"/>
</dbReference>